<protein>
    <submittedName>
        <fullName evidence="3">Uncharacterized protein</fullName>
    </submittedName>
</protein>
<gene>
    <name evidence="3" type="ORF">FXF68_08150</name>
</gene>
<evidence type="ECO:0000256" key="2">
    <source>
        <dbReference type="SAM" id="Phobius"/>
    </source>
</evidence>
<feature type="compositionally biased region" description="Gly residues" evidence="1">
    <location>
        <begin position="198"/>
        <end position="212"/>
    </location>
</feature>
<evidence type="ECO:0000313" key="3">
    <source>
        <dbReference type="EMBL" id="TYK50490.1"/>
    </source>
</evidence>
<keyword evidence="2" id="KW-0472">Membrane</keyword>
<reference evidence="3 4" key="1">
    <citation type="submission" date="2019-08" db="EMBL/GenBank/DDBJ databases">
        <title>Actinomadura sp. nov. CYP1-5 isolated from mountain soil.</title>
        <authorList>
            <person name="Songsumanus A."/>
            <person name="Kuncharoen N."/>
            <person name="Kudo T."/>
            <person name="Yuki M."/>
            <person name="Igarashi Y."/>
            <person name="Tanasupawat S."/>
        </authorList>
    </citation>
    <scope>NUCLEOTIDE SEQUENCE [LARGE SCALE GENOMIC DNA]</scope>
    <source>
        <strain evidence="3 4">CYP1-5</strain>
    </source>
</reference>
<name>A0A5D3FRZ6_9ACTN</name>
<dbReference type="Proteomes" id="UP000323505">
    <property type="component" value="Unassembled WGS sequence"/>
</dbReference>
<keyword evidence="2" id="KW-1133">Transmembrane helix</keyword>
<dbReference type="AlphaFoldDB" id="A0A5D3FRZ6"/>
<proteinExistence type="predicted"/>
<dbReference type="RefSeq" id="WP_148758354.1">
    <property type="nucleotide sequence ID" value="NZ_VSRQ01000002.1"/>
</dbReference>
<feature type="region of interest" description="Disordered" evidence="1">
    <location>
        <begin position="109"/>
        <end position="234"/>
    </location>
</feature>
<feature type="region of interest" description="Disordered" evidence="1">
    <location>
        <begin position="1"/>
        <end position="38"/>
    </location>
</feature>
<keyword evidence="4" id="KW-1185">Reference proteome</keyword>
<keyword evidence="2" id="KW-0812">Transmembrane</keyword>
<comment type="caution">
    <text evidence="3">The sequence shown here is derived from an EMBL/GenBank/DDBJ whole genome shotgun (WGS) entry which is preliminary data.</text>
</comment>
<evidence type="ECO:0000256" key="1">
    <source>
        <dbReference type="SAM" id="MobiDB-lite"/>
    </source>
</evidence>
<accession>A0A5D3FRZ6</accession>
<organism evidence="3 4">
    <name type="scientific">Actinomadura decatromicini</name>
    <dbReference type="NCBI Taxonomy" id="2604572"/>
    <lineage>
        <taxon>Bacteria</taxon>
        <taxon>Bacillati</taxon>
        <taxon>Actinomycetota</taxon>
        <taxon>Actinomycetes</taxon>
        <taxon>Streptosporangiales</taxon>
        <taxon>Thermomonosporaceae</taxon>
        <taxon>Actinomadura</taxon>
    </lineage>
</organism>
<feature type="compositionally biased region" description="Basic and acidic residues" evidence="1">
    <location>
        <begin position="17"/>
        <end position="26"/>
    </location>
</feature>
<dbReference type="EMBL" id="VSRQ01000002">
    <property type="protein sequence ID" value="TYK50490.1"/>
    <property type="molecule type" value="Genomic_DNA"/>
</dbReference>
<sequence length="234" mass="24085">MSDHHQAGHLDGQAGPLDRRTAERLLRRAGRRSPGAAPLDALLAAAAAPARPDELAGEDAAVAAFRAAPRPARQSRAAALRRLLTIKVVAIVGGSLVLTGGAAYATITGRIPGHSPAPPASPSGYDRDGHRSPHTRYSPSAPPSRWSPTPAPTPSVKEKQHGKANAPGQQKKTKEPKKPHPTPSRGPGYTKNPPNGNQGNGNQGNQGNGNQGNGIVKGDEPAQVNPGKGNGVLD</sequence>
<feature type="transmembrane region" description="Helical" evidence="2">
    <location>
        <begin position="83"/>
        <end position="105"/>
    </location>
</feature>
<evidence type="ECO:0000313" key="4">
    <source>
        <dbReference type="Proteomes" id="UP000323505"/>
    </source>
</evidence>